<evidence type="ECO:0000313" key="2">
    <source>
        <dbReference type="Proteomes" id="UP000694640"/>
    </source>
</evidence>
<keyword evidence="2" id="KW-1185">Reference proteome</keyword>
<reference evidence="1 2" key="1">
    <citation type="submission" date="2021-01" db="EMBL/GenBank/DDBJ databases">
        <title>High-quality draft genome sequence data of six Lactiplantibacillus plantarum subsp. argentoratensis strains isolated from various Greek sourdoughs.</title>
        <authorList>
            <person name="Syrokou M.K."/>
            <person name="Paramithiotis S."/>
            <person name="Skandamis P.N."/>
            <person name="Drosinos E.H."/>
            <person name="Bosnea L."/>
            <person name="Mataragas M."/>
        </authorList>
    </citation>
    <scope>NUCLEOTIDE SEQUENCE [LARGE SCALE GENOMIC DNA]</scope>
    <source>
        <strain evidence="1 2">LQC 2520</strain>
    </source>
</reference>
<gene>
    <name evidence="1" type="ORF">JKL17_06200</name>
</gene>
<dbReference type="Pfam" id="PF10934">
    <property type="entry name" value="Sheath_initiator"/>
    <property type="match status" value="1"/>
</dbReference>
<organism evidence="1 2">
    <name type="scientific">Lactiplantibacillus argentoratensis</name>
    <dbReference type="NCBI Taxonomy" id="271881"/>
    <lineage>
        <taxon>Bacteria</taxon>
        <taxon>Bacillati</taxon>
        <taxon>Bacillota</taxon>
        <taxon>Bacilli</taxon>
        <taxon>Lactobacillales</taxon>
        <taxon>Lactobacillaceae</taxon>
        <taxon>Lactiplantibacillus</taxon>
    </lineage>
</organism>
<accession>A0ABS5UGK8</accession>
<dbReference type="InterPro" id="IPR020288">
    <property type="entry name" value="Sheath_initiator"/>
</dbReference>
<sequence length="159" mass="17613">MGASRFIFLIKSEVKVLADEIETVDDGVTVDDLADEVEEITLPSRTYQVVDGRILGIIDDYDAMVQAIDKIMCTERFVYPIYSEQYGNDFVELIGKGFDYSTVEVERMLTEACEADDRVDDVVVDSIERVDATTLAVVATVNTIHGQVNVDTEVSVGES</sequence>
<comment type="caution">
    <text evidence="1">The sequence shown here is derived from an EMBL/GenBank/DDBJ whole genome shotgun (WGS) entry which is preliminary data.</text>
</comment>
<evidence type="ECO:0000313" key="1">
    <source>
        <dbReference type="EMBL" id="MBT1137716.1"/>
    </source>
</evidence>
<dbReference type="EMBL" id="JAEQMM010000003">
    <property type="protein sequence ID" value="MBT1137716.1"/>
    <property type="molecule type" value="Genomic_DNA"/>
</dbReference>
<protein>
    <submittedName>
        <fullName evidence="1">DUF2634 domain-containing protein</fullName>
    </submittedName>
</protein>
<proteinExistence type="predicted"/>
<name>A0ABS5UGK8_9LACO</name>
<dbReference type="Proteomes" id="UP000694640">
    <property type="component" value="Unassembled WGS sequence"/>
</dbReference>